<evidence type="ECO:0008006" key="3">
    <source>
        <dbReference type="Google" id="ProtNLM"/>
    </source>
</evidence>
<sequence length="189" mass="21814">MRLIHLLYIDLHLPKGLILNAFVNCVRSHVIVLEDSLQNQLRIDSALTTEIKKHIESRSIVPSHLIEQIIEQHIDPTSTQDTVIVGYPKSIQQLESFEKFAHAKALHISRCWHFKHADFDLFVDKAKRAWHAKHGDDTLDHWASINRTTKEVGSLKSTNKYLWAVVELTYENFNRAAYIEGEIVKNINA</sequence>
<dbReference type="RefSeq" id="WP_119757240.1">
    <property type="nucleotide sequence ID" value="NZ_CP032382.1"/>
</dbReference>
<protein>
    <recommendedName>
        <fullName evidence="3">Adenylate kinase</fullName>
    </recommendedName>
</protein>
<proteinExistence type="predicted"/>
<dbReference type="Gene3D" id="3.40.50.300">
    <property type="entry name" value="P-loop containing nucleotide triphosphate hydrolases"/>
    <property type="match status" value="1"/>
</dbReference>
<gene>
    <name evidence="1" type="ORF">D4L85_27060</name>
</gene>
<dbReference type="InterPro" id="IPR027417">
    <property type="entry name" value="P-loop_NTPase"/>
</dbReference>
<dbReference type="Pfam" id="PF00406">
    <property type="entry name" value="ADK"/>
    <property type="match status" value="1"/>
</dbReference>
<accession>A0A385SSZ5</accession>
<keyword evidence="2" id="KW-1185">Reference proteome</keyword>
<evidence type="ECO:0000313" key="1">
    <source>
        <dbReference type="EMBL" id="AYB34014.1"/>
    </source>
</evidence>
<dbReference type="EMBL" id="CP032382">
    <property type="protein sequence ID" value="AYB34014.1"/>
    <property type="molecule type" value="Genomic_DNA"/>
</dbReference>
<dbReference type="Proteomes" id="UP000266183">
    <property type="component" value="Chromosome"/>
</dbReference>
<dbReference type="KEGG" id="chk:D4L85_27060"/>
<evidence type="ECO:0000313" key="2">
    <source>
        <dbReference type="Proteomes" id="UP000266183"/>
    </source>
</evidence>
<organism evidence="1 2">
    <name type="scientific">Chryseolinea soli</name>
    <dbReference type="NCBI Taxonomy" id="2321403"/>
    <lineage>
        <taxon>Bacteria</taxon>
        <taxon>Pseudomonadati</taxon>
        <taxon>Bacteroidota</taxon>
        <taxon>Cytophagia</taxon>
        <taxon>Cytophagales</taxon>
        <taxon>Fulvivirgaceae</taxon>
        <taxon>Chryseolinea</taxon>
    </lineage>
</organism>
<dbReference type="AlphaFoldDB" id="A0A385SSZ5"/>
<reference evidence="2" key="1">
    <citation type="submission" date="2018-09" db="EMBL/GenBank/DDBJ databases">
        <title>Chryseolinea sp. KIS68-18 isolated from soil.</title>
        <authorList>
            <person name="Weon H.-Y."/>
            <person name="Kwon S.-W."/>
            <person name="Lee S.A."/>
        </authorList>
    </citation>
    <scope>NUCLEOTIDE SEQUENCE [LARGE SCALE GENOMIC DNA]</scope>
    <source>
        <strain evidence="2">KIS68-18</strain>
    </source>
</reference>
<name>A0A385SSZ5_9BACT</name>